<dbReference type="Proteomes" id="UP000015101">
    <property type="component" value="Unassembled WGS sequence"/>
</dbReference>
<evidence type="ECO:0000313" key="9">
    <source>
        <dbReference type="EnsemblMetazoa" id="HelroP91092"/>
    </source>
</evidence>
<proteinExistence type="inferred from homology"/>
<feature type="transmembrane region" description="Helical" evidence="6">
    <location>
        <begin position="16"/>
        <end position="35"/>
    </location>
</feature>
<feature type="transmembrane region" description="Helical" evidence="6">
    <location>
        <begin position="72"/>
        <end position="97"/>
    </location>
</feature>
<dbReference type="EMBL" id="KB097783">
    <property type="protein sequence ID" value="ESN90014.1"/>
    <property type="molecule type" value="Genomic_DNA"/>
</dbReference>
<keyword evidence="4 6" id="KW-0472">Membrane</keyword>
<gene>
    <name evidence="9" type="primary">20217194</name>
    <name evidence="8" type="ORF">HELRODRAFT_91092</name>
</gene>
<evidence type="ECO:0000256" key="6">
    <source>
        <dbReference type="SAM" id="Phobius"/>
    </source>
</evidence>
<dbReference type="CTD" id="20217194"/>
<dbReference type="RefSeq" id="XP_009031882.1">
    <property type="nucleotide sequence ID" value="XM_009033634.1"/>
</dbReference>
<evidence type="ECO:0000256" key="5">
    <source>
        <dbReference type="ARBA" id="ARBA00025797"/>
    </source>
</evidence>
<dbReference type="PANTHER" id="PTHR43220:SF18">
    <property type="entry name" value="TRANSMEMBRANE PROTEIN 41B"/>
    <property type="match status" value="1"/>
</dbReference>
<keyword evidence="2 6" id="KW-0812">Transmembrane</keyword>
<dbReference type="FunCoup" id="T1G7Z7">
    <property type="interactions" value="1236"/>
</dbReference>
<protein>
    <recommendedName>
        <fullName evidence="7">VTT domain-containing protein</fullName>
    </recommendedName>
</protein>
<comment type="similarity">
    <text evidence="5">Belongs to the TMEM41 family.</text>
</comment>
<evidence type="ECO:0000256" key="1">
    <source>
        <dbReference type="ARBA" id="ARBA00004141"/>
    </source>
</evidence>
<dbReference type="AlphaFoldDB" id="T1G7Z7"/>
<reference evidence="9" key="3">
    <citation type="submission" date="2015-06" db="UniProtKB">
        <authorList>
            <consortium name="EnsemblMetazoa"/>
        </authorList>
    </citation>
    <scope>IDENTIFICATION</scope>
</reference>
<name>T1G7Z7_HELRO</name>
<evidence type="ECO:0000256" key="4">
    <source>
        <dbReference type="ARBA" id="ARBA00023136"/>
    </source>
</evidence>
<dbReference type="HOGENOM" id="CLU_038944_0_1_1"/>
<sequence>MASHHLSNCIGGRKSFIILSIIFLCSLGLLCLMYYNLPDFDEEELKNFKLPRNIEEAKSLGKVLIKYNESHYLFVVFGFFITYIFLQSFAIPGSIFLSLLSGFLFPFPLALFLVCLASAVGASCCYMLSYLVGRRLVWSFLPNRAMQFSDKVERHRDQIINYIIFLRLTPFLPNWFINVCSPIVNVPILPFFLGTFIGVAPPSFMVVQAGTALHHTTSSGETLSITSIIVLAVLAISSIIPVIIKNYFKKKFD</sequence>
<keyword evidence="10" id="KW-1185">Reference proteome</keyword>
<evidence type="ECO:0000313" key="8">
    <source>
        <dbReference type="EMBL" id="ESN90014.1"/>
    </source>
</evidence>
<dbReference type="InterPro" id="IPR045014">
    <property type="entry name" value="TM41A/B"/>
</dbReference>
<dbReference type="GeneID" id="20217194"/>
<dbReference type="PANTHER" id="PTHR43220">
    <property type="match status" value="1"/>
</dbReference>
<dbReference type="InterPro" id="IPR032816">
    <property type="entry name" value="VTT_dom"/>
</dbReference>
<evidence type="ECO:0000256" key="2">
    <source>
        <dbReference type="ARBA" id="ARBA00022692"/>
    </source>
</evidence>
<dbReference type="EMBL" id="AMQM01008465">
    <property type="status" value="NOT_ANNOTATED_CDS"/>
    <property type="molecule type" value="Genomic_DNA"/>
</dbReference>
<dbReference type="Pfam" id="PF09335">
    <property type="entry name" value="VTT_dom"/>
    <property type="match status" value="1"/>
</dbReference>
<dbReference type="EnsemblMetazoa" id="HelroT91092">
    <property type="protein sequence ID" value="HelroP91092"/>
    <property type="gene ID" value="HelroG91092"/>
</dbReference>
<dbReference type="eggNOG" id="KOG3140">
    <property type="taxonomic scope" value="Eukaryota"/>
</dbReference>
<feature type="transmembrane region" description="Helical" evidence="6">
    <location>
        <begin position="109"/>
        <end position="132"/>
    </location>
</feature>
<dbReference type="KEGG" id="hro:HELRODRAFT_91092"/>
<dbReference type="OrthoDB" id="3364966at2759"/>
<evidence type="ECO:0000259" key="7">
    <source>
        <dbReference type="Pfam" id="PF09335"/>
    </source>
</evidence>
<feature type="transmembrane region" description="Helical" evidence="6">
    <location>
        <begin position="223"/>
        <end position="244"/>
    </location>
</feature>
<reference evidence="8 10" key="2">
    <citation type="journal article" date="2013" name="Nature">
        <title>Insights into bilaterian evolution from three spiralian genomes.</title>
        <authorList>
            <person name="Simakov O."/>
            <person name="Marletaz F."/>
            <person name="Cho S.J."/>
            <person name="Edsinger-Gonzales E."/>
            <person name="Havlak P."/>
            <person name="Hellsten U."/>
            <person name="Kuo D.H."/>
            <person name="Larsson T."/>
            <person name="Lv J."/>
            <person name="Arendt D."/>
            <person name="Savage R."/>
            <person name="Osoegawa K."/>
            <person name="de Jong P."/>
            <person name="Grimwood J."/>
            <person name="Chapman J.A."/>
            <person name="Shapiro H."/>
            <person name="Aerts A."/>
            <person name="Otillar R.P."/>
            <person name="Terry A.Y."/>
            <person name="Boore J.L."/>
            <person name="Grigoriev I.V."/>
            <person name="Lindberg D.R."/>
            <person name="Seaver E.C."/>
            <person name="Weisblat D.A."/>
            <person name="Putnam N.H."/>
            <person name="Rokhsar D.S."/>
        </authorList>
    </citation>
    <scope>NUCLEOTIDE SEQUENCE</scope>
</reference>
<accession>T1G7Z7</accession>
<evidence type="ECO:0000313" key="10">
    <source>
        <dbReference type="Proteomes" id="UP000015101"/>
    </source>
</evidence>
<organism evidence="9 10">
    <name type="scientific">Helobdella robusta</name>
    <name type="common">Californian leech</name>
    <dbReference type="NCBI Taxonomy" id="6412"/>
    <lineage>
        <taxon>Eukaryota</taxon>
        <taxon>Metazoa</taxon>
        <taxon>Spiralia</taxon>
        <taxon>Lophotrochozoa</taxon>
        <taxon>Annelida</taxon>
        <taxon>Clitellata</taxon>
        <taxon>Hirudinea</taxon>
        <taxon>Rhynchobdellida</taxon>
        <taxon>Glossiphoniidae</taxon>
        <taxon>Helobdella</taxon>
    </lineage>
</organism>
<comment type="subcellular location">
    <subcellularLocation>
        <location evidence="1">Membrane</location>
        <topology evidence="1">Multi-pass membrane protein</topology>
    </subcellularLocation>
</comment>
<feature type="domain" description="VTT" evidence="7">
    <location>
        <begin position="91"/>
        <end position="210"/>
    </location>
</feature>
<dbReference type="OMA" id="CIKIPRD"/>
<dbReference type="GO" id="GO:0005789">
    <property type="term" value="C:endoplasmic reticulum membrane"/>
    <property type="evidence" value="ECO:0000318"/>
    <property type="project" value="GO_Central"/>
</dbReference>
<dbReference type="STRING" id="6412.T1G7Z7"/>
<dbReference type="GO" id="GO:0000045">
    <property type="term" value="P:autophagosome assembly"/>
    <property type="evidence" value="ECO:0000318"/>
    <property type="project" value="GO_Central"/>
</dbReference>
<evidence type="ECO:0000256" key="3">
    <source>
        <dbReference type="ARBA" id="ARBA00022989"/>
    </source>
</evidence>
<reference evidence="10" key="1">
    <citation type="submission" date="2012-12" db="EMBL/GenBank/DDBJ databases">
        <authorList>
            <person name="Hellsten U."/>
            <person name="Grimwood J."/>
            <person name="Chapman J.A."/>
            <person name="Shapiro H."/>
            <person name="Aerts A."/>
            <person name="Otillar R.P."/>
            <person name="Terry A.Y."/>
            <person name="Boore J.L."/>
            <person name="Simakov O."/>
            <person name="Marletaz F."/>
            <person name="Cho S.-J."/>
            <person name="Edsinger-Gonzales E."/>
            <person name="Havlak P."/>
            <person name="Kuo D.-H."/>
            <person name="Larsson T."/>
            <person name="Lv J."/>
            <person name="Arendt D."/>
            <person name="Savage R."/>
            <person name="Osoegawa K."/>
            <person name="de Jong P."/>
            <person name="Lindberg D.R."/>
            <person name="Seaver E.C."/>
            <person name="Weisblat D.A."/>
            <person name="Putnam N.H."/>
            <person name="Grigoriev I.V."/>
            <person name="Rokhsar D.S."/>
        </authorList>
    </citation>
    <scope>NUCLEOTIDE SEQUENCE</scope>
</reference>
<dbReference type="InParanoid" id="T1G7Z7"/>
<keyword evidence="3 6" id="KW-1133">Transmembrane helix</keyword>